<dbReference type="AlphaFoldDB" id="A0AAN9TNC5"/>
<evidence type="ECO:0000259" key="2">
    <source>
        <dbReference type="PROSITE" id="PS50835"/>
    </source>
</evidence>
<dbReference type="PANTHER" id="PTHR23279">
    <property type="entry name" value="DEFECTIVE PROBOSCIS EXTENSION RESPONSE DPR -RELATED"/>
    <property type="match status" value="1"/>
</dbReference>
<feature type="domain" description="Ig-like" evidence="2">
    <location>
        <begin position="176"/>
        <end position="272"/>
    </location>
</feature>
<dbReference type="EMBL" id="JBBCAQ010000008">
    <property type="protein sequence ID" value="KAK7602319.1"/>
    <property type="molecule type" value="Genomic_DNA"/>
</dbReference>
<feature type="region of interest" description="Disordered" evidence="1">
    <location>
        <begin position="86"/>
        <end position="106"/>
    </location>
</feature>
<evidence type="ECO:0000256" key="1">
    <source>
        <dbReference type="SAM" id="MobiDB-lite"/>
    </source>
</evidence>
<feature type="region of interest" description="Disordered" evidence="1">
    <location>
        <begin position="1"/>
        <end position="20"/>
    </location>
</feature>
<dbReference type="InterPro" id="IPR003598">
    <property type="entry name" value="Ig_sub2"/>
</dbReference>
<evidence type="ECO:0000313" key="3">
    <source>
        <dbReference type="EMBL" id="KAK7602319.1"/>
    </source>
</evidence>
<dbReference type="Gene3D" id="2.60.40.10">
    <property type="entry name" value="Immunoglobulins"/>
    <property type="match status" value="2"/>
</dbReference>
<dbReference type="InterPro" id="IPR013098">
    <property type="entry name" value="Ig_I-set"/>
</dbReference>
<dbReference type="InterPro" id="IPR036179">
    <property type="entry name" value="Ig-like_dom_sf"/>
</dbReference>
<dbReference type="Pfam" id="PF07686">
    <property type="entry name" value="V-set"/>
    <property type="match status" value="1"/>
</dbReference>
<gene>
    <name evidence="3" type="ORF">V9T40_007908</name>
</gene>
<keyword evidence="4" id="KW-1185">Reference proteome</keyword>
<dbReference type="SMART" id="SM00409">
    <property type="entry name" value="IG"/>
    <property type="match status" value="2"/>
</dbReference>
<comment type="caution">
    <text evidence="3">The sequence shown here is derived from an EMBL/GenBank/DDBJ whole genome shotgun (WGS) entry which is preliminary data.</text>
</comment>
<dbReference type="InterPro" id="IPR037448">
    <property type="entry name" value="Zig-8"/>
</dbReference>
<dbReference type="SMART" id="SM00408">
    <property type="entry name" value="IGc2"/>
    <property type="match status" value="2"/>
</dbReference>
<dbReference type="GO" id="GO:0032589">
    <property type="term" value="C:neuron projection membrane"/>
    <property type="evidence" value="ECO:0007669"/>
    <property type="project" value="TreeGrafter"/>
</dbReference>
<accession>A0AAN9TNC5</accession>
<feature type="domain" description="Ig-like" evidence="2">
    <location>
        <begin position="281"/>
        <end position="380"/>
    </location>
</feature>
<dbReference type="InterPro" id="IPR013106">
    <property type="entry name" value="Ig_V-set"/>
</dbReference>
<feature type="region of interest" description="Disordered" evidence="1">
    <location>
        <begin position="426"/>
        <end position="446"/>
    </location>
</feature>
<dbReference type="PROSITE" id="PS50835">
    <property type="entry name" value="IG_LIKE"/>
    <property type="match status" value="2"/>
</dbReference>
<evidence type="ECO:0000313" key="4">
    <source>
        <dbReference type="Proteomes" id="UP001367676"/>
    </source>
</evidence>
<sequence length="518" mass="57178">MRRVRVGGSNCLKGDSASHSSSLATGVELKSLYTRSLSACFRQRGRSDCVAGRPSRGAHGEDAMKSIAVLLPSWILWSALSVSRAGGRRVPAHGGGDASGGDENAEREKKKLNFRGDAAAAAAAAANEDDRRLESLLKSVLVSSDTSASASASSDWSGSRLEAQTDVASIEKWNAPYFEDALDGVNVTSQFGNDVILHCRVHNLSDKVVSWLRRAEDGMRLLSYDRQVYISDGRYQLEFREPNDWQLRIRYANERDQGHYECQVSSHPPLVSRVYLKIQVPELQIADERELPIRNKFYGVGSTIELKCLITNVAHHPDAFVTWKHGTRTLNYDTVRGGINVKTEILADGAQSKLFVANAKTADSGNYTCSLADVAATYVTVQVLNGETPAAMQRGGSSDHAKFHRLIIFLLVARIVDQYRSSVDDHTLAQRSAAGRNRNANSDSRVKWKRSSLVVRHEDGTERRGTTGEYRNIVARESRPPIAHHHHRETDTPAVTLQGKGDVSKQAVTEKNEFNIRR</sequence>
<dbReference type="InterPro" id="IPR003599">
    <property type="entry name" value="Ig_sub"/>
</dbReference>
<dbReference type="Proteomes" id="UP001367676">
    <property type="component" value="Unassembled WGS sequence"/>
</dbReference>
<dbReference type="GO" id="GO:0050808">
    <property type="term" value="P:synapse organization"/>
    <property type="evidence" value="ECO:0007669"/>
    <property type="project" value="TreeGrafter"/>
</dbReference>
<dbReference type="InterPro" id="IPR007110">
    <property type="entry name" value="Ig-like_dom"/>
</dbReference>
<dbReference type="InterPro" id="IPR013783">
    <property type="entry name" value="Ig-like_fold"/>
</dbReference>
<dbReference type="Pfam" id="PF07679">
    <property type="entry name" value="I-set"/>
    <property type="match status" value="1"/>
</dbReference>
<organism evidence="3 4">
    <name type="scientific">Parthenolecanium corni</name>
    <dbReference type="NCBI Taxonomy" id="536013"/>
    <lineage>
        <taxon>Eukaryota</taxon>
        <taxon>Metazoa</taxon>
        <taxon>Ecdysozoa</taxon>
        <taxon>Arthropoda</taxon>
        <taxon>Hexapoda</taxon>
        <taxon>Insecta</taxon>
        <taxon>Pterygota</taxon>
        <taxon>Neoptera</taxon>
        <taxon>Paraneoptera</taxon>
        <taxon>Hemiptera</taxon>
        <taxon>Sternorrhyncha</taxon>
        <taxon>Coccoidea</taxon>
        <taxon>Coccidae</taxon>
        <taxon>Parthenolecanium</taxon>
    </lineage>
</organism>
<dbReference type="PANTHER" id="PTHR23279:SF3">
    <property type="entry name" value="DEFECTIVE PROBOSCIS EXTENSION RESPONSE 18"/>
    <property type="match status" value="1"/>
</dbReference>
<name>A0AAN9TNC5_9HEMI</name>
<reference evidence="3 4" key="1">
    <citation type="submission" date="2024-03" db="EMBL/GenBank/DDBJ databases">
        <title>Adaptation during the transition from Ophiocordyceps entomopathogen to insect associate is accompanied by gene loss and intensified selection.</title>
        <authorList>
            <person name="Ward C.M."/>
            <person name="Onetto C.A."/>
            <person name="Borneman A.R."/>
        </authorList>
    </citation>
    <scope>NUCLEOTIDE SEQUENCE [LARGE SCALE GENOMIC DNA]</scope>
    <source>
        <strain evidence="3">AWRI1</strain>
        <tissue evidence="3">Single Adult Female</tissue>
    </source>
</reference>
<protein>
    <recommendedName>
        <fullName evidence="2">Ig-like domain-containing protein</fullName>
    </recommendedName>
</protein>
<dbReference type="SUPFAM" id="SSF48726">
    <property type="entry name" value="Immunoglobulin"/>
    <property type="match status" value="2"/>
</dbReference>
<proteinExistence type="predicted"/>